<evidence type="ECO:0000313" key="1">
    <source>
        <dbReference type="EMBL" id="MCP2268958.1"/>
    </source>
</evidence>
<proteinExistence type="predicted"/>
<protein>
    <recommendedName>
        <fullName evidence="3">YbaB/EbfC DNA-binding family protein</fullName>
    </recommendedName>
</protein>
<evidence type="ECO:0000313" key="2">
    <source>
        <dbReference type="Proteomes" id="UP001205185"/>
    </source>
</evidence>
<reference evidence="1 2" key="1">
    <citation type="submission" date="2022-06" db="EMBL/GenBank/DDBJ databases">
        <title>Genomic Encyclopedia of Archaeal and Bacterial Type Strains, Phase II (KMG-II): from individual species to whole genera.</title>
        <authorList>
            <person name="Goeker M."/>
        </authorList>
    </citation>
    <scope>NUCLEOTIDE SEQUENCE [LARGE SCALE GENOMIC DNA]</scope>
    <source>
        <strain evidence="1 2">DSM 44255</strain>
    </source>
</reference>
<dbReference type="RefSeq" id="WP_253885951.1">
    <property type="nucleotide sequence ID" value="NZ_BAAAVB010000025.1"/>
</dbReference>
<sequence>MTGQAHSNGVEATVHPGGILSRLSLTESALRRPDLAELILRVVDQATAEANRRIQHLLNDVDPALLNLSSPKTAEDTTPDTWRIQ</sequence>
<comment type="caution">
    <text evidence="1">The sequence shown here is derived from an EMBL/GenBank/DDBJ whole genome shotgun (WGS) entry which is preliminary data.</text>
</comment>
<dbReference type="EMBL" id="JAMTCO010000003">
    <property type="protein sequence ID" value="MCP2268958.1"/>
    <property type="molecule type" value="Genomic_DNA"/>
</dbReference>
<dbReference type="Proteomes" id="UP001205185">
    <property type="component" value="Unassembled WGS sequence"/>
</dbReference>
<evidence type="ECO:0008006" key="3">
    <source>
        <dbReference type="Google" id="ProtNLM"/>
    </source>
</evidence>
<gene>
    <name evidence="1" type="ORF">LV75_001445</name>
</gene>
<organism evidence="1 2">
    <name type="scientific">Actinokineospora diospyrosa</name>
    <dbReference type="NCBI Taxonomy" id="103728"/>
    <lineage>
        <taxon>Bacteria</taxon>
        <taxon>Bacillati</taxon>
        <taxon>Actinomycetota</taxon>
        <taxon>Actinomycetes</taxon>
        <taxon>Pseudonocardiales</taxon>
        <taxon>Pseudonocardiaceae</taxon>
        <taxon>Actinokineospora</taxon>
    </lineage>
</organism>
<name>A0ABT1I8L0_9PSEU</name>
<accession>A0ABT1I8L0</accession>
<keyword evidence="2" id="KW-1185">Reference proteome</keyword>